<dbReference type="AlphaFoldDB" id="X1NRB6"/>
<dbReference type="InterPro" id="IPR001322">
    <property type="entry name" value="Lamin_tail_dom"/>
</dbReference>
<evidence type="ECO:0000259" key="1">
    <source>
        <dbReference type="PROSITE" id="PS51841"/>
    </source>
</evidence>
<accession>X1NRB6</accession>
<protein>
    <recommendedName>
        <fullName evidence="1">LTD domain-containing protein</fullName>
    </recommendedName>
</protein>
<dbReference type="SUPFAM" id="SSF74853">
    <property type="entry name" value="Lamin A/C globular tail domain"/>
    <property type="match status" value="1"/>
</dbReference>
<proteinExistence type="predicted"/>
<sequence length="90" mass="10251">NLNDEYIVIENLGNTPIDLTGWTVLDEANHRYLFPDFVLSAKVTVTLRTGLGKNTKSEIFWGSRRPIWNNDGDTIFLKEAEGSLILSYVY</sequence>
<feature type="domain" description="LTD" evidence="1">
    <location>
        <begin position="1"/>
        <end position="90"/>
    </location>
</feature>
<dbReference type="PROSITE" id="PS51841">
    <property type="entry name" value="LTD"/>
    <property type="match status" value="1"/>
</dbReference>
<dbReference type="InterPro" id="IPR036415">
    <property type="entry name" value="Lamin_tail_dom_sf"/>
</dbReference>
<feature type="non-terminal residue" evidence="2">
    <location>
        <position position="1"/>
    </location>
</feature>
<name>X1NRB6_9ZZZZ</name>
<dbReference type="EMBL" id="BARV01032187">
    <property type="protein sequence ID" value="GAI32756.1"/>
    <property type="molecule type" value="Genomic_DNA"/>
</dbReference>
<organism evidence="2">
    <name type="scientific">marine sediment metagenome</name>
    <dbReference type="NCBI Taxonomy" id="412755"/>
    <lineage>
        <taxon>unclassified sequences</taxon>
        <taxon>metagenomes</taxon>
        <taxon>ecological metagenomes</taxon>
    </lineage>
</organism>
<reference evidence="2" key="1">
    <citation type="journal article" date="2014" name="Front. Microbiol.">
        <title>High frequency of phylogenetically diverse reductive dehalogenase-homologous genes in deep subseafloor sedimentary metagenomes.</title>
        <authorList>
            <person name="Kawai M."/>
            <person name="Futagami T."/>
            <person name="Toyoda A."/>
            <person name="Takaki Y."/>
            <person name="Nishi S."/>
            <person name="Hori S."/>
            <person name="Arai W."/>
            <person name="Tsubouchi T."/>
            <person name="Morono Y."/>
            <person name="Uchiyama I."/>
            <person name="Ito T."/>
            <person name="Fujiyama A."/>
            <person name="Inagaki F."/>
            <person name="Takami H."/>
        </authorList>
    </citation>
    <scope>NUCLEOTIDE SEQUENCE</scope>
    <source>
        <strain evidence="2">Expedition CK06-06</strain>
    </source>
</reference>
<evidence type="ECO:0000313" key="2">
    <source>
        <dbReference type="EMBL" id="GAI32756.1"/>
    </source>
</evidence>
<dbReference type="Gene3D" id="2.60.40.1260">
    <property type="entry name" value="Lamin Tail domain"/>
    <property type="match status" value="1"/>
</dbReference>
<gene>
    <name evidence="2" type="ORF">S06H3_50791</name>
</gene>
<comment type="caution">
    <text evidence="2">The sequence shown here is derived from an EMBL/GenBank/DDBJ whole genome shotgun (WGS) entry which is preliminary data.</text>
</comment>
<dbReference type="Pfam" id="PF00932">
    <property type="entry name" value="LTD"/>
    <property type="match status" value="1"/>
</dbReference>